<dbReference type="Proteomes" id="UP000664277">
    <property type="component" value="Unassembled WGS sequence"/>
</dbReference>
<evidence type="ECO:0000256" key="1">
    <source>
        <dbReference type="SAM" id="SignalP"/>
    </source>
</evidence>
<gene>
    <name evidence="2" type="ORF">J0M35_04095</name>
</gene>
<proteinExistence type="predicted"/>
<sequence>MPSMPSIVSSRRFLALATALLLGSALPVSACGPFFDDVVFSYKSHPDLPFQRFVGGEVGIIKPGYARSYLVIAYRYLNGKPLSQEEKSAALRLIAYRLGSSLLYPFELEPVSKAAKDSKGTSGVEPDAMSKWFETRKKVSGVKNRDMTSFDVYRNIEGEDYISYLNCSPDAFATASRTLEAYIAKYGSGGSEVKEWLEGQDQVFSHCTSPGYDYEKKAQRPTPPFPVPLAATTSLSQRQDRLYQIAAAKFYSGDFDTARGLFNEIAQDKNSAWNKIAAYMVARTFIREGTLSKDAAKARKALEAALEKLNSLSRSADFTNLAESIDELKHYVAIRLQPDEVFKELVDHLANGKSKNFYRDLGDFTFVLDKYFDESSDDYSDTHQIANKDQAKLVRSYDLSNWLYSLQDSSPESLNEARKQYAHSKSLPWLLCLASKLKASDKDSVEIKKALANVNGVGMTAARFHLSRLQIESGELAQARANIDQMLAKDISTSDKADLYRLKIRCANSLEDLLKLSFVVPAAVVSGWSAVELPEDFEKIEKTGKYSSRESMLLPESAAFINTGLTLKSFGKLAASPQLKTRQKFDFAQAYFVRAYLLKDKQEMEKAFNLVKTLLPKENAAIVSQMQAQVDKQAVGSDQWNFLAAYLILRNPGAKPVVTAGLPRREAFARIDDYSDNWWSDVSFDEKDDDKPFEVPAKTLLEPAAKPEIDKLKALGCAPNKLGSVVVDYATKYSSDKLVPEALHLAVKATRFGAKDDKTTKVSQAAFKLLHSRFKGNVWTQKTPYYY</sequence>
<name>A0A8J7P6U7_9BACT</name>
<evidence type="ECO:0000313" key="2">
    <source>
        <dbReference type="EMBL" id="MBN8659519.1"/>
    </source>
</evidence>
<evidence type="ECO:0008006" key="4">
    <source>
        <dbReference type="Google" id="ProtNLM"/>
    </source>
</evidence>
<evidence type="ECO:0000313" key="3">
    <source>
        <dbReference type="Proteomes" id="UP000664277"/>
    </source>
</evidence>
<organism evidence="2 3">
    <name type="scientific">Candidatus Obscuribacter phosphatis</name>
    <dbReference type="NCBI Taxonomy" id="1906157"/>
    <lineage>
        <taxon>Bacteria</taxon>
        <taxon>Bacillati</taxon>
        <taxon>Candidatus Melainabacteria</taxon>
        <taxon>Candidatus Obscuribacterales</taxon>
        <taxon>Candidatus Obscuribacteraceae</taxon>
        <taxon>Candidatus Obscuribacter</taxon>
    </lineage>
</organism>
<dbReference type="AlphaFoldDB" id="A0A8J7P6U7"/>
<accession>A0A8J7P6U7</accession>
<feature type="chain" id="PRO_5035267743" description="Tetratricopeptide repeat protein" evidence="1">
    <location>
        <begin position="31"/>
        <end position="787"/>
    </location>
</feature>
<comment type="caution">
    <text evidence="2">The sequence shown here is derived from an EMBL/GenBank/DDBJ whole genome shotgun (WGS) entry which is preliminary data.</text>
</comment>
<feature type="signal peptide" evidence="1">
    <location>
        <begin position="1"/>
        <end position="30"/>
    </location>
</feature>
<keyword evidence="1" id="KW-0732">Signal</keyword>
<dbReference type="EMBL" id="JAFLCK010000004">
    <property type="protein sequence ID" value="MBN8659519.1"/>
    <property type="molecule type" value="Genomic_DNA"/>
</dbReference>
<reference evidence="2" key="1">
    <citation type="submission" date="2021-02" db="EMBL/GenBank/DDBJ databases">
        <title>Genome-Resolved Metagenomics of a Microbial Community Performing Photosynthetic Biological Nutrient Removal.</title>
        <authorList>
            <person name="Mcdaniel E.A."/>
        </authorList>
    </citation>
    <scope>NUCLEOTIDE SEQUENCE</scope>
    <source>
        <strain evidence="2">UWPOB_OBS1</strain>
    </source>
</reference>
<protein>
    <recommendedName>
        <fullName evidence="4">Tetratricopeptide repeat protein</fullName>
    </recommendedName>
</protein>